<feature type="compositionally biased region" description="Low complexity" evidence="1">
    <location>
        <begin position="69"/>
        <end position="85"/>
    </location>
</feature>
<gene>
    <name evidence="2" type="ORF">E1301_Tti018516</name>
</gene>
<sequence length="186" mass="20206">MKPGRREENDQLCSIEARDVSQSGRAAASNALQLGSAAGRDTPQTGKDIASTLQNTANDLSAEYTSDASGSPAPGCSISPSSSSSGRRENPLTASVYMVAVDQMIVNDHLLSFTEALYLMFSLYYILNISYPVELGATLEFLQRCIFRINPLQGTKVEKREKKRAYSVNPKVLSLTSKIAAFDWGE</sequence>
<evidence type="ECO:0000313" key="2">
    <source>
        <dbReference type="EMBL" id="KAA0724047.1"/>
    </source>
</evidence>
<keyword evidence="3" id="KW-1185">Reference proteome</keyword>
<organism evidence="2 3">
    <name type="scientific">Triplophysa tibetana</name>
    <dbReference type="NCBI Taxonomy" id="1572043"/>
    <lineage>
        <taxon>Eukaryota</taxon>
        <taxon>Metazoa</taxon>
        <taxon>Chordata</taxon>
        <taxon>Craniata</taxon>
        <taxon>Vertebrata</taxon>
        <taxon>Euteleostomi</taxon>
        <taxon>Actinopterygii</taxon>
        <taxon>Neopterygii</taxon>
        <taxon>Teleostei</taxon>
        <taxon>Ostariophysi</taxon>
        <taxon>Cypriniformes</taxon>
        <taxon>Nemacheilidae</taxon>
        <taxon>Triplophysa</taxon>
    </lineage>
</organism>
<dbReference type="EMBL" id="SOYY01000002">
    <property type="protein sequence ID" value="KAA0724047.1"/>
    <property type="molecule type" value="Genomic_DNA"/>
</dbReference>
<dbReference type="PANTHER" id="PTHR31025:SF22">
    <property type="entry name" value="IP13529P"/>
    <property type="match status" value="1"/>
</dbReference>
<evidence type="ECO:0000313" key="3">
    <source>
        <dbReference type="Proteomes" id="UP000324632"/>
    </source>
</evidence>
<comment type="caution">
    <text evidence="2">The sequence shown here is derived from an EMBL/GenBank/DDBJ whole genome shotgun (WGS) entry which is preliminary data.</text>
</comment>
<proteinExistence type="predicted"/>
<evidence type="ECO:0000256" key="1">
    <source>
        <dbReference type="SAM" id="MobiDB-lite"/>
    </source>
</evidence>
<feature type="compositionally biased region" description="Polar residues" evidence="1">
    <location>
        <begin position="51"/>
        <end position="68"/>
    </location>
</feature>
<dbReference type="Proteomes" id="UP000324632">
    <property type="component" value="Chromosome 2"/>
</dbReference>
<name>A0A5A9PTS6_9TELE</name>
<dbReference type="AlphaFoldDB" id="A0A5A9PTS6"/>
<protein>
    <submittedName>
        <fullName evidence="2">Uncharacterized protein</fullName>
    </submittedName>
</protein>
<reference evidence="2 3" key="1">
    <citation type="journal article" date="2019" name="Mol. Ecol. Resour.">
        <title>Chromosome-level genome assembly of Triplophysa tibetana, a fish adapted to the harsh high-altitude environment of the Tibetan Plateau.</title>
        <authorList>
            <person name="Yang X."/>
            <person name="Liu H."/>
            <person name="Ma Z."/>
            <person name="Zou Y."/>
            <person name="Zou M."/>
            <person name="Mao Y."/>
            <person name="Li X."/>
            <person name="Wang H."/>
            <person name="Chen T."/>
            <person name="Wang W."/>
            <person name="Yang R."/>
        </authorList>
    </citation>
    <scope>NUCLEOTIDE SEQUENCE [LARGE SCALE GENOMIC DNA]</scope>
    <source>
        <strain evidence="2">TTIB1903HZAU</strain>
        <tissue evidence="2">Muscle</tissue>
    </source>
</reference>
<accession>A0A5A9PTS6</accession>
<feature type="region of interest" description="Disordered" evidence="1">
    <location>
        <begin position="1"/>
        <end position="89"/>
    </location>
</feature>
<dbReference type="PANTHER" id="PTHR31025">
    <property type="entry name" value="SI:CH211-196P9.1-RELATED"/>
    <property type="match status" value="1"/>
</dbReference>